<dbReference type="EC" id="1.1.1.49" evidence="3"/>
<sequence length="140" mass="15881">MKDNPLADDTKALRLDKWLWYARFFKTRSLATRLIASGKLRLNGEVMNKPHRAVVVGQILTFVQQNDVRVIEIVALGQRRGPASEAVTLYNDLSPPVVTAKTVDKTGRDFENRTRGSGRPTKRLRRETDQLKAIHLADED</sequence>
<dbReference type="AlphaFoldDB" id="D5BSR9"/>
<proteinExistence type="predicted"/>
<dbReference type="HOGENOM" id="CLU_101003_2_0_5"/>
<dbReference type="CDD" id="cd00165">
    <property type="entry name" value="S4"/>
    <property type="match status" value="1"/>
</dbReference>
<gene>
    <name evidence="3" type="ordered locus">SAR116_1073</name>
</gene>
<accession>D5BSR9</accession>
<evidence type="ECO:0000313" key="4">
    <source>
        <dbReference type="Proteomes" id="UP000007460"/>
    </source>
</evidence>
<keyword evidence="4" id="KW-1185">Reference proteome</keyword>
<dbReference type="GO" id="GO:0003723">
    <property type="term" value="F:RNA binding"/>
    <property type="evidence" value="ECO:0007669"/>
    <property type="project" value="UniProtKB-KW"/>
</dbReference>
<dbReference type="Proteomes" id="UP000007460">
    <property type="component" value="Chromosome"/>
</dbReference>
<dbReference type="Gene3D" id="3.10.290.10">
    <property type="entry name" value="RNA-binding S4 domain"/>
    <property type="match status" value="1"/>
</dbReference>
<dbReference type="InterPro" id="IPR036986">
    <property type="entry name" value="S4_RNA-bd_sf"/>
</dbReference>
<evidence type="ECO:0000256" key="1">
    <source>
        <dbReference type="PROSITE-ProRule" id="PRU00182"/>
    </source>
</evidence>
<reference evidence="3 4" key="1">
    <citation type="journal article" date="2010" name="J. Bacteriol.">
        <title>Complete genome sequence of "Candidatus Puniceispirillum marinum" IMCC1322, a representative of the SAR116 clade in the Alphaproteobacteria.</title>
        <authorList>
            <person name="Oh H.M."/>
            <person name="Kwon K.K."/>
            <person name="Kang I."/>
            <person name="Kang S.G."/>
            <person name="Lee J.H."/>
            <person name="Kim S.J."/>
            <person name="Cho J.C."/>
        </authorList>
    </citation>
    <scope>NUCLEOTIDE SEQUENCE [LARGE SCALE GENOMIC DNA]</scope>
    <source>
        <strain evidence="3 4">IMCC1322</strain>
    </source>
</reference>
<dbReference type="EMBL" id="CP001751">
    <property type="protein sequence ID" value="ADE39316.1"/>
    <property type="molecule type" value="Genomic_DNA"/>
</dbReference>
<keyword evidence="3" id="KW-0346">Stress response</keyword>
<keyword evidence="1" id="KW-0694">RNA-binding</keyword>
<dbReference type="eggNOG" id="COG1188">
    <property type="taxonomic scope" value="Bacteria"/>
</dbReference>
<dbReference type="GO" id="GO:0004345">
    <property type="term" value="F:glucose-6-phosphate dehydrogenase activity"/>
    <property type="evidence" value="ECO:0007669"/>
    <property type="project" value="UniProtKB-EC"/>
</dbReference>
<protein>
    <submittedName>
        <fullName evidence="3">Heat shock protein, putative</fullName>
        <ecNumber evidence="3">1.1.1.49</ecNumber>
    </submittedName>
</protein>
<organism evidence="3 4">
    <name type="scientific">Puniceispirillum marinum (strain IMCC1322)</name>
    <dbReference type="NCBI Taxonomy" id="488538"/>
    <lineage>
        <taxon>Bacteria</taxon>
        <taxon>Pseudomonadati</taxon>
        <taxon>Pseudomonadota</taxon>
        <taxon>Alphaproteobacteria</taxon>
        <taxon>Candidatus Puniceispirillales</taxon>
        <taxon>Candidatus Puniceispirillaceae</taxon>
        <taxon>Candidatus Puniceispirillum</taxon>
    </lineage>
</organism>
<evidence type="ECO:0000313" key="3">
    <source>
        <dbReference type="EMBL" id="ADE39316.1"/>
    </source>
</evidence>
<evidence type="ECO:0000259" key="2">
    <source>
        <dbReference type="SMART" id="SM00363"/>
    </source>
</evidence>
<dbReference type="InterPro" id="IPR002942">
    <property type="entry name" value="S4_RNA-bd"/>
</dbReference>
<dbReference type="KEGG" id="apb:SAR116_1073"/>
<name>D5BSR9_PUNMI</name>
<dbReference type="STRING" id="488538.SAR116_1073"/>
<dbReference type="SUPFAM" id="SSF55174">
    <property type="entry name" value="Alpha-L RNA-binding motif"/>
    <property type="match status" value="1"/>
</dbReference>
<dbReference type="SMART" id="SM00363">
    <property type="entry name" value="S4"/>
    <property type="match status" value="1"/>
</dbReference>
<dbReference type="Pfam" id="PF01479">
    <property type="entry name" value="S4"/>
    <property type="match status" value="1"/>
</dbReference>
<keyword evidence="3" id="KW-0560">Oxidoreductase</keyword>
<dbReference type="PROSITE" id="PS50889">
    <property type="entry name" value="S4"/>
    <property type="match status" value="1"/>
</dbReference>
<dbReference type="RefSeq" id="WP_013045945.1">
    <property type="nucleotide sequence ID" value="NC_014010.1"/>
</dbReference>
<feature type="domain" description="RNA-binding S4" evidence="2">
    <location>
        <begin position="13"/>
        <end position="77"/>
    </location>
</feature>